<evidence type="ECO:0000313" key="18">
    <source>
        <dbReference type="EMBL" id="CAB3246521.1"/>
    </source>
</evidence>
<keyword evidence="5" id="KW-0001">2Fe-2S</keyword>
<gene>
    <name evidence="18" type="ORF">APLA_LOCUS11561</name>
    <name evidence="19" type="ORF">APLA_LOCUS13632</name>
</gene>
<evidence type="ECO:0000256" key="5">
    <source>
        <dbReference type="ARBA" id="ARBA00022714"/>
    </source>
</evidence>
<evidence type="ECO:0000256" key="14">
    <source>
        <dbReference type="ARBA" id="ARBA00026095"/>
    </source>
</evidence>
<evidence type="ECO:0000256" key="16">
    <source>
        <dbReference type="ARBA" id="ARBA00049548"/>
    </source>
</evidence>
<evidence type="ECO:0000256" key="10">
    <source>
        <dbReference type="ARBA" id="ARBA00023014"/>
    </source>
</evidence>
<dbReference type="SUPFAM" id="SSF55961">
    <property type="entry name" value="Bet v1-like"/>
    <property type="match status" value="1"/>
</dbReference>
<comment type="cofactor">
    <cofactor evidence="1">
        <name>Fe cation</name>
        <dbReference type="ChEBI" id="CHEBI:24875"/>
    </cofactor>
</comment>
<dbReference type="Proteomes" id="UP000494106">
    <property type="component" value="Unassembled WGS sequence"/>
</dbReference>
<dbReference type="EMBL" id="CADEBD010000330">
    <property type="protein sequence ID" value="CAB3246521.1"/>
    <property type="molecule type" value="Genomic_DNA"/>
</dbReference>
<comment type="caution">
    <text evidence="18">The sequence shown here is derived from an EMBL/GenBank/DDBJ whole genome shotgun (WGS) entry which is preliminary data.</text>
</comment>
<dbReference type="InterPro" id="IPR045605">
    <property type="entry name" value="KshA-like_C"/>
</dbReference>
<comment type="subcellular location">
    <subcellularLocation>
        <location evidence="2">Membrane</location>
    </subcellularLocation>
</comment>
<evidence type="ECO:0000256" key="7">
    <source>
        <dbReference type="ARBA" id="ARBA00022989"/>
    </source>
</evidence>
<dbReference type="GO" id="GO:0016020">
    <property type="term" value="C:membrane"/>
    <property type="evidence" value="ECO:0007669"/>
    <property type="project" value="UniProtKB-SubCell"/>
</dbReference>
<evidence type="ECO:0000256" key="8">
    <source>
        <dbReference type="ARBA" id="ARBA00023002"/>
    </source>
</evidence>
<keyword evidence="7" id="KW-1133">Transmembrane helix</keyword>
<evidence type="ECO:0000313" key="19">
    <source>
        <dbReference type="EMBL" id="CAB3252657.1"/>
    </source>
</evidence>
<evidence type="ECO:0000256" key="12">
    <source>
        <dbReference type="ARBA" id="ARBA00025712"/>
    </source>
</evidence>
<dbReference type="Gene3D" id="2.102.10.10">
    <property type="entry name" value="Rieske [2Fe-2S] iron-sulphur domain"/>
    <property type="match status" value="1"/>
</dbReference>
<dbReference type="Gene3D" id="3.90.380.10">
    <property type="entry name" value="Naphthalene 1,2-dioxygenase Alpha Subunit, Chain A, domain 1"/>
    <property type="match status" value="1"/>
</dbReference>
<keyword evidence="10" id="KW-0411">Iron-sulfur</keyword>
<dbReference type="GO" id="GO:0170056">
    <property type="term" value="F:cholesterol 7-desaturase [NAD(P)H] activity"/>
    <property type="evidence" value="ECO:0007669"/>
    <property type="project" value="UniProtKB-EC"/>
</dbReference>
<dbReference type="AlphaFoldDB" id="A0A8S1AMX7"/>
<evidence type="ECO:0000256" key="15">
    <source>
        <dbReference type="ARBA" id="ARBA00047853"/>
    </source>
</evidence>
<evidence type="ECO:0000256" key="2">
    <source>
        <dbReference type="ARBA" id="ARBA00004370"/>
    </source>
</evidence>
<keyword evidence="8" id="KW-0560">Oxidoreductase</keyword>
<accession>A0A8S1AMX7</accession>
<keyword evidence="9" id="KW-0408">Iron</keyword>
<dbReference type="InterPro" id="IPR036922">
    <property type="entry name" value="Rieske_2Fe-2S_sf"/>
</dbReference>
<dbReference type="SUPFAM" id="SSF50022">
    <property type="entry name" value="ISP domain"/>
    <property type="match status" value="1"/>
</dbReference>
<dbReference type="OrthoDB" id="426882at2759"/>
<dbReference type="Pfam" id="PF19298">
    <property type="entry name" value="KshA_C"/>
    <property type="match status" value="1"/>
</dbReference>
<protein>
    <recommendedName>
        <fullName evidence="14">cholesterol 7-desaturase</fullName>
        <ecNumber evidence="14">1.14.19.21</ecNumber>
    </recommendedName>
</protein>
<dbReference type="GO" id="GO:0008203">
    <property type="term" value="P:cholesterol metabolic process"/>
    <property type="evidence" value="ECO:0007669"/>
    <property type="project" value="InterPro"/>
</dbReference>
<keyword evidence="4" id="KW-0812">Transmembrane</keyword>
<evidence type="ECO:0000313" key="21">
    <source>
        <dbReference type="Proteomes" id="UP000494256"/>
    </source>
</evidence>
<dbReference type="EMBL" id="CADEBC010000557">
    <property type="protein sequence ID" value="CAB3252657.1"/>
    <property type="molecule type" value="Genomic_DNA"/>
</dbReference>
<dbReference type="GO" id="GO:0046872">
    <property type="term" value="F:metal ion binding"/>
    <property type="evidence" value="ECO:0007669"/>
    <property type="project" value="UniProtKB-KW"/>
</dbReference>
<evidence type="ECO:0000256" key="6">
    <source>
        <dbReference type="ARBA" id="ARBA00022723"/>
    </source>
</evidence>
<dbReference type="PROSITE" id="PS51296">
    <property type="entry name" value="RIESKE"/>
    <property type="match status" value="1"/>
</dbReference>
<comment type="pathway">
    <text evidence="3">Hormone biosynthesis.</text>
</comment>
<evidence type="ECO:0000256" key="11">
    <source>
        <dbReference type="ARBA" id="ARBA00023136"/>
    </source>
</evidence>
<evidence type="ECO:0000313" key="20">
    <source>
        <dbReference type="Proteomes" id="UP000494106"/>
    </source>
</evidence>
<evidence type="ECO:0000256" key="9">
    <source>
        <dbReference type="ARBA" id="ARBA00023004"/>
    </source>
</evidence>
<proteinExistence type="inferred from homology"/>
<sequence>MASCENYSKFECDMLDNKLNLKDELTQVGFDHIPPGPDRDRRISRAQTARRLGSKVPPPYPNGWYAVAESRELKTGGVQAVDVLGQNLCVYRGEDGAARCVDAYCPHLGANLAVGGSVCGNCIECPFHKWRFNEEGACVSVPGVEQAPKGVSIKHWTTSEVDGAVWIWYDAEHREPLWNISDAPELKSWGYRGRNEYIVSAHIQEIPENGADVAHLNAVHSPSLLTSLGEKFPFLYNIIGCHEWSANWSKGEDHTSYITLTHDYKILKYNVLHIDAKITQIGPGNVRLLINWPLGPILISQSVTPLSANLQKVVHRMFSPAYNAPAAAVFVKTEGAMFERDVAIWNSKRFVSAPAYVRTDKTIRAFRSWFSQFYSENSLSFRDAMQNTLEW</sequence>
<name>A0A8S1AMX7_ARCPL</name>
<evidence type="ECO:0000256" key="13">
    <source>
        <dbReference type="ARBA" id="ARBA00025729"/>
    </source>
</evidence>
<keyword evidence="11" id="KW-0472">Membrane</keyword>
<dbReference type="InterPro" id="IPR050584">
    <property type="entry name" value="Cholesterol_7-desaturase"/>
</dbReference>
<dbReference type="CDD" id="cd03469">
    <property type="entry name" value="Rieske_RO_Alpha_N"/>
    <property type="match status" value="1"/>
</dbReference>
<comment type="pathway">
    <text evidence="12">Steroid hormone biosynthesis; dafachronic acid biosynthesis.</text>
</comment>
<dbReference type="Proteomes" id="UP000494256">
    <property type="component" value="Unassembled WGS sequence"/>
</dbReference>
<keyword evidence="6" id="KW-0479">Metal-binding</keyword>
<evidence type="ECO:0000256" key="4">
    <source>
        <dbReference type="ARBA" id="ARBA00022692"/>
    </source>
</evidence>
<dbReference type="PANTHER" id="PTHR21266:SF32">
    <property type="entry name" value="CHOLESTEROL 7-DESATURASE NVD"/>
    <property type="match status" value="1"/>
</dbReference>
<evidence type="ECO:0000259" key="17">
    <source>
        <dbReference type="PROSITE" id="PS51296"/>
    </source>
</evidence>
<evidence type="ECO:0000256" key="3">
    <source>
        <dbReference type="ARBA" id="ARBA00004972"/>
    </source>
</evidence>
<comment type="catalytic activity">
    <reaction evidence="15">
        <text>cholesterol + NADH + O2 + H(+) = 7-dehydrocholesterol + NAD(+) + 2 H2O</text>
        <dbReference type="Rhea" id="RHEA:51644"/>
        <dbReference type="ChEBI" id="CHEBI:15377"/>
        <dbReference type="ChEBI" id="CHEBI:15378"/>
        <dbReference type="ChEBI" id="CHEBI:15379"/>
        <dbReference type="ChEBI" id="CHEBI:16113"/>
        <dbReference type="ChEBI" id="CHEBI:17759"/>
        <dbReference type="ChEBI" id="CHEBI:57540"/>
        <dbReference type="ChEBI" id="CHEBI:57945"/>
        <dbReference type="EC" id="1.14.19.21"/>
    </reaction>
    <physiologicalReaction direction="left-to-right" evidence="15">
        <dbReference type="Rhea" id="RHEA:51645"/>
    </physiologicalReaction>
</comment>
<dbReference type="PANTHER" id="PTHR21266">
    <property type="entry name" value="IRON-SULFUR DOMAIN CONTAINING PROTEIN"/>
    <property type="match status" value="1"/>
</dbReference>
<dbReference type="GO" id="GO:0051537">
    <property type="term" value="F:2 iron, 2 sulfur cluster binding"/>
    <property type="evidence" value="ECO:0007669"/>
    <property type="project" value="UniProtKB-KW"/>
</dbReference>
<evidence type="ECO:0000256" key="1">
    <source>
        <dbReference type="ARBA" id="ARBA00001962"/>
    </source>
</evidence>
<dbReference type="GO" id="GO:0005737">
    <property type="term" value="C:cytoplasm"/>
    <property type="evidence" value="ECO:0007669"/>
    <property type="project" value="TreeGrafter"/>
</dbReference>
<reference evidence="20 21" key="1">
    <citation type="submission" date="2020-04" db="EMBL/GenBank/DDBJ databases">
        <authorList>
            <person name="Wallbank WR R."/>
            <person name="Pardo Diaz C."/>
            <person name="Kozak K."/>
            <person name="Martin S."/>
            <person name="Jiggins C."/>
            <person name="Moest M."/>
            <person name="Warren A I."/>
            <person name="Byers J.R.P. K."/>
            <person name="Montejo-Kovacevich G."/>
            <person name="Yen C E."/>
        </authorList>
    </citation>
    <scope>NUCLEOTIDE SEQUENCE [LARGE SCALE GENOMIC DNA]</scope>
</reference>
<dbReference type="Pfam" id="PF00355">
    <property type="entry name" value="Rieske"/>
    <property type="match status" value="1"/>
</dbReference>
<dbReference type="InterPro" id="IPR017941">
    <property type="entry name" value="Rieske_2Fe-2S"/>
</dbReference>
<keyword evidence="20" id="KW-1185">Reference proteome</keyword>
<comment type="catalytic activity">
    <reaction evidence="16">
        <text>cholesterol + NADPH + O2 + H(+) = 7-dehydrocholesterol + NADP(+) + 2 H2O</text>
        <dbReference type="Rhea" id="RHEA:45024"/>
        <dbReference type="ChEBI" id="CHEBI:15377"/>
        <dbReference type="ChEBI" id="CHEBI:15378"/>
        <dbReference type="ChEBI" id="CHEBI:15379"/>
        <dbReference type="ChEBI" id="CHEBI:16113"/>
        <dbReference type="ChEBI" id="CHEBI:17759"/>
        <dbReference type="ChEBI" id="CHEBI:57783"/>
        <dbReference type="ChEBI" id="CHEBI:58349"/>
        <dbReference type="EC" id="1.14.19.21"/>
    </reaction>
    <physiologicalReaction direction="left-to-right" evidence="16">
        <dbReference type="Rhea" id="RHEA:45025"/>
    </physiologicalReaction>
</comment>
<feature type="domain" description="Rieske" evidence="17">
    <location>
        <begin position="64"/>
        <end position="167"/>
    </location>
</feature>
<organism evidence="18 21">
    <name type="scientific">Arctia plantaginis</name>
    <name type="common">Wood tiger moth</name>
    <name type="synonym">Phalaena plantaginis</name>
    <dbReference type="NCBI Taxonomy" id="874455"/>
    <lineage>
        <taxon>Eukaryota</taxon>
        <taxon>Metazoa</taxon>
        <taxon>Ecdysozoa</taxon>
        <taxon>Arthropoda</taxon>
        <taxon>Hexapoda</taxon>
        <taxon>Insecta</taxon>
        <taxon>Pterygota</taxon>
        <taxon>Neoptera</taxon>
        <taxon>Endopterygota</taxon>
        <taxon>Lepidoptera</taxon>
        <taxon>Glossata</taxon>
        <taxon>Ditrysia</taxon>
        <taxon>Noctuoidea</taxon>
        <taxon>Erebidae</taxon>
        <taxon>Arctiinae</taxon>
        <taxon>Arctia</taxon>
    </lineage>
</organism>
<dbReference type="EC" id="1.14.19.21" evidence="14"/>
<comment type="similarity">
    <text evidence="13">Belongs to the cholesterol 7-desaturase family.</text>
</comment>